<dbReference type="GO" id="GO:0003676">
    <property type="term" value="F:nucleic acid binding"/>
    <property type="evidence" value="ECO:0007669"/>
    <property type="project" value="InterPro"/>
</dbReference>
<dbReference type="GO" id="GO:0004523">
    <property type="term" value="F:RNA-DNA hybrid ribonuclease activity"/>
    <property type="evidence" value="ECO:0007669"/>
    <property type="project" value="InterPro"/>
</dbReference>
<evidence type="ECO:0000256" key="1">
    <source>
        <dbReference type="SAM" id="MobiDB-lite"/>
    </source>
</evidence>
<evidence type="ECO:0000313" key="3">
    <source>
        <dbReference type="EMBL" id="CAJ1406883.1"/>
    </source>
</evidence>
<dbReference type="Pfam" id="PF00075">
    <property type="entry name" value="RNase_H"/>
    <property type="match status" value="1"/>
</dbReference>
<feature type="region of interest" description="Disordered" evidence="1">
    <location>
        <begin position="333"/>
        <end position="368"/>
    </location>
</feature>
<reference evidence="3" key="1">
    <citation type="submission" date="2023-08" db="EMBL/GenBank/DDBJ databases">
        <authorList>
            <person name="Chen Y."/>
            <person name="Shah S."/>
            <person name="Dougan E. K."/>
            <person name="Thang M."/>
            <person name="Chan C."/>
        </authorList>
    </citation>
    <scope>NUCLEOTIDE SEQUENCE</scope>
</reference>
<dbReference type="PROSITE" id="PS50879">
    <property type="entry name" value="RNASE_H_1"/>
    <property type="match status" value="1"/>
</dbReference>
<proteinExistence type="predicted"/>
<dbReference type="EMBL" id="CAUJNA010003649">
    <property type="protein sequence ID" value="CAJ1406883.1"/>
    <property type="molecule type" value="Genomic_DNA"/>
</dbReference>
<gene>
    <name evidence="3" type="ORF">EVOR1521_LOCUS28723</name>
</gene>
<evidence type="ECO:0000313" key="4">
    <source>
        <dbReference type="Proteomes" id="UP001178507"/>
    </source>
</evidence>
<dbReference type="Gene3D" id="3.30.420.10">
    <property type="entry name" value="Ribonuclease H-like superfamily/Ribonuclease H"/>
    <property type="match status" value="1"/>
</dbReference>
<dbReference type="PANTHER" id="PTHR19446">
    <property type="entry name" value="REVERSE TRANSCRIPTASES"/>
    <property type="match status" value="1"/>
</dbReference>
<dbReference type="Pfam" id="PF00078">
    <property type="entry name" value="RVT_1"/>
    <property type="match status" value="1"/>
</dbReference>
<feature type="domain" description="RNase H type-1" evidence="2">
    <location>
        <begin position="1248"/>
        <end position="1403"/>
    </location>
</feature>
<dbReference type="SUPFAM" id="SSF53098">
    <property type="entry name" value="Ribonuclease H-like"/>
    <property type="match status" value="1"/>
</dbReference>
<organism evidence="3 4">
    <name type="scientific">Effrenium voratum</name>
    <dbReference type="NCBI Taxonomy" id="2562239"/>
    <lineage>
        <taxon>Eukaryota</taxon>
        <taxon>Sar</taxon>
        <taxon>Alveolata</taxon>
        <taxon>Dinophyceae</taxon>
        <taxon>Suessiales</taxon>
        <taxon>Symbiodiniaceae</taxon>
        <taxon>Effrenium</taxon>
    </lineage>
</organism>
<keyword evidence="4" id="KW-1185">Reference proteome</keyword>
<dbReference type="InterPro" id="IPR036397">
    <property type="entry name" value="RNaseH_sf"/>
</dbReference>
<accession>A0AA36NL85</accession>
<comment type="caution">
    <text evidence="3">The sequence shown here is derived from an EMBL/GenBank/DDBJ whole genome shotgun (WGS) entry which is preliminary data.</text>
</comment>
<dbReference type="InterPro" id="IPR000477">
    <property type="entry name" value="RT_dom"/>
</dbReference>
<dbReference type="Proteomes" id="UP001178507">
    <property type="component" value="Unassembled WGS sequence"/>
</dbReference>
<protein>
    <recommendedName>
        <fullName evidence="2">RNase H type-1 domain-containing protein</fullName>
    </recommendedName>
</protein>
<evidence type="ECO:0000259" key="2">
    <source>
        <dbReference type="PROSITE" id="PS50879"/>
    </source>
</evidence>
<sequence length="1636" mass="184550">MCSALPPASHWQLGLPSKFYPLGEAINPGPPLAISFANPTGLRAKESICLSLPRGILNFAETHLAQPGIKACCQTFRHIASQQQRRLWPPVPLRARSLTTGTWAGVYQMGDMPMYRLQVPFPDSEYSLGRVQVASFNLGHTHITGTVVYGWPTGPTWPRAREATRNLLQQISVELVYGRSGLRYVSGDFNGEDFPEFEEWANLGWTEVQNLHHSLTQEDILPTCKGATRPDRIYISPEFRQYFQRAEVHDSFADHSTVTGWFDIPTQLPAQLHWPLPAKIPWSSLDTASWQHADYQPHDLASWRGTTTSFYAEFGRGYEASLGPHLQHNFAGRLPPSYRGRGQASAPQLRPAQPPRLRPSRSGEALPASDFLGRTHHRWFTQLRRFQSLYHNLQRNSTTPTAIEYRLLTWQAIKEAKGFDGGFTFWWRTRPVQTMGAGTDFPRLLPHIGQLQILRWDFEANYRSFESWSIRQRCSLLKARRQEHIREAFQDVTKAERQPLTTLLLADEATITDVDPRTHHVALDHDLQEDNSGQWLLEDSPARVTRLSPFTYQVDSDLLLCPGQQLRYERVVSDPSELAIHLQQYWSARWNLDHPPDPATWQRVLAFARAYLPRHTFSCPDLAVEAWELGTKKFAARSARGPDGFDHLDLGLMPASFKRQLLQLLTHIESGASWPQQLLKGFIHPLPKHDAATVISHYRPIVVFSMIYRCWGSLRSGCLLQQLSQVLPRGILGFIPGRETGDFWYYTQALLECALQQQLSICGCTTDIRKAFEHIPREVFFQTATALGFPPRVLGAWQAFLQQVQRHFLVQDHLSTEITSNSGFPEGCSLSVVCMCIIDWIWDAYQSAFAPSTIPSSYVDNLELLARDVGSLLRGQLVMEEFYNLWALCLDPEKTYYWATNGKDRSFLRQLGHRVELAHADLGGALTFCRSRALGSLRARLDSLEPLWPKLRRSSSPTAIKQLILRQAFWPKALHAVSISLLPWAEIAQLRTKAVRALGHGKAGAHPGIRLGLLSGNVATDPGAFQLIRVLHDAHRFLNKDHRILDLWQSFHEHFIGSMLSGPFSKLVDQCDLIWWRVESPPVLLDHHGLPVDLLTDPWPSTQARLEDAWRQRLAREVAHRQDYNGLVGLQWPPSRNEAHLTALQHAQVNALREGTFLTGHVQGKFDLVKGTACPHCGADDTLAHRCLVCPTFEAVRTRHSWAVQHWDAFPRSLTERLLPSANPHLRDLQHQLYRQADTLSSNLAPGGLQHFDLFTDGSCLAPNRPDIACASWAVVSATHGTLLAAAPLGGLFQSIDRAELMAILMATRWLIRFSSRGTIWSDSSYAACGLAALIQDQYAPLPDTHADLWAELRHSISFFASGELLVQHVPGHAQISDIFADTADWAAYWNDQADAAARGAHRQRPLAFWHVRDLFRQHQQATWDAVDRFRSFQLDIAGAGHLVACEAPGVLHPDDPPIVMRTMLDGGDWISSLPPNWAHIWQQSSYARQFGTAFIASFVLWLQQFLREPTVRSVQISWLELAVLTFQARLPHPFPSARYSGECWSDEVSPALAGQLTLAQRIRFIRGVVKAMCQVFSLPGAFLHGIDVSGLRIHMPLQGLAVCIDEPALSDLDRFLLAFTAKRPVRTANDVVRPL</sequence>
<dbReference type="InterPro" id="IPR012337">
    <property type="entry name" value="RNaseH-like_sf"/>
</dbReference>
<name>A0AA36NL85_9DINO</name>
<dbReference type="InterPro" id="IPR002156">
    <property type="entry name" value="RNaseH_domain"/>
</dbReference>